<dbReference type="HAMAP" id="MF_01811">
    <property type="entry name" value="YidC_type2"/>
    <property type="match status" value="1"/>
</dbReference>
<dbReference type="GO" id="GO:0032977">
    <property type="term" value="F:membrane insertase activity"/>
    <property type="evidence" value="ECO:0007669"/>
    <property type="project" value="InterPro"/>
</dbReference>
<evidence type="ECO:0000256" key="6">
    <source>
        <dbReference type="ARBA" id="ARBA00022927"/>
    </source>
</evidence>
<dbReference type="NCBIfam" id="TIGR03592">
    <property type="entry name" value="yidC_oxa1_cterm"/>
    <property type="match status" value="1"/>
</dbReference>
<dbReference type="GO" id="GO:0015031">
    <property type="term" value="P:protein transport"/>
    <property type="evidence" value="ECO:0007669"/>
    <property type="project" value="UniProtKB-KW"/>
</dbReference>
<evidence type="ECO:0000256" key="5">
    <source>
        <dbReference type="ARBA" id="ARBA00022729"/>
    </source>
</evidence>
<dbReference type="RefSeq" id="WP_135254019.1">
    <property type="nucleotide sequence ID" value="NZ_CP038865.1"/>
</dbReference>
<evidence type="ECO:0000256" key="8">
    <source>
        <dbReference type="ARBA" id="ARBA00023136"/>
    </source>
</evidence>
<dbReference type="GO" id="GO:0051205">
    <property type="term" value="P:protein insertion into membrane"/>
    <property type="evidence" value="ECO:0007669"/>
    <property type="project" value="TreeGrafter"/>
</dbReference>
<evidence type="ECO:0000313" key="15">
    <source>
        <dbReference type="EMBL" id="QCA29553.1"/>
    </source>
</evidence>
<dbReference type="GO" id="GO:0005886">
    <property type="term" value="C:plasma membrane"/>
    <property type="evidence" value="ECO:0007669"/>
    <property type="project" value="UniProtKB-SubCell"/>
</dbReference>
<evidence type="ECO:0000256" key="12">
    <source>
        <dbReference type="HAMAP-Rule" id="MF_01811"/>
    </source>
</evidence>
<protein>
    <recommendedName>
        <fullName evidence="12">Membrane protein insertase YidC</fullName>
    </recommendedName>
    <alternativeName>
        <fullName evidence="12">Foldase YidC</fullName>
    </alternativeName>
    <alternativeName>
        <fullName evidence="12">Membrane integrase YidC</fullName>
    </alternativeName>
    <alternativeName>
        <fullName evidence="12">Membrane protein YidC</fullName>
    </alternativeName>
</protein>
<evidence type="ECO:0000256" key="1">
    <source>
        <dbReference type="ARBA" id="ARBA00004651"/>
    </source>
</evidence>
<evidence type="ECO:0000256" key="13">
    <source>
        <dbReference type="SAM" id="Coils"/>
    </source>
</evidence>
<sequence length="262" mass="29444">MLGLVMVLTACGTDKIDAGSTGIWDHYIVYNFARVIKALSLGGHTGVGIILFTILVRIILLPLMKFQTDSMKATQKLQPKLKELQEKYPGKDAESKRKMQEEQQRLYADHGVNPMAGCLPLLVQMPIMMAVWQAISRVPELTQGKFLWVELGTPDKTLILPIIAAIFTFASSKLASMSQTESNPSITVMNYVMPLMILFMGINLASGLSLYWVISNGFQVIQTLFINNPFKQRREAEEAARLIKEKERALEKAKKAKKKRKK</sequence>
<evidence type="ECO:0000256" key="2">
    <source>
        <dbReference type="ARBA" id="ARBA00022448"/>
    </source>
</evidence>
<evidence type="ECO:0000256" key="9">
    <source>
        <dbReference type="ARBA" id="ARBA00023139"/>
    </source>
</evidence>
<dbReference type="PRINTS" id="PR00701">
    <property type="entry name" value="60KDINNERMP"/>
</dbReference>
<keyword evidence="9" id="KW-0564">Palmitate</keyword>
<dbReference type="EMBL" id="CP038865">
    <property type="protein sequence ID" value="QCA29553.1"/>
    <property type="molecule type" value="Genomic_DNA"/>
</dbReference>
<organism evidence="16 18">
    <name type="scientific">Vagococcus xieshaowenii</name>
    <dbReference type="NCBI Taxonomy" id="2562451"/>
    <lineage>
        <taxon>Bacteria</taxon>
        <taxon>Bacillati</taxon>
        <taxon>Bacillota</taxon>
        <taxon>Bacilli</taxon>
        <taxon>Lactobacillales</taxon>
        <taxon>Enterococcaceae</taxon>
        <taxon>Vagococcus</taxon>
    </lineage>
</organism>
<proteinExistence type="inferred from homology"/>
<keyword evidence="17" id="KW-1185">Reference proteome</keyword>
<dbReference type="Proteomes" id="UP000297725">
    <property type="component" value="Unassembled WGS sequence"/>
</dbReference>
<keyword evidence="3 12" id="KW-1003">Cell membrane</keyword>
<dbReference type="PANTHER" id="PTHR12428">
    <property type="entry name" value="OXA1"/>
    <property type="match status" value="1"/>
</dbReference>
<dbReference type="EMBL" id="SRHU01000012">
    <property type="protein sequence ID" value="TFZ42449.1"/>
    <property type="molecule type" value="Genomic_DNA"/>
</dbReference>
<evidence type="ECO:0000256" key="7">
    <source>
        <dbReference type="ARBA" id="ARBA00022989"/>
    </source>
</evidence>
<keyword evidence="4 12" id="KW-0812">Transmembrane</keyword>
<dbReference type="InterPro" id="IPR028055">
    <property type="entry name" value="YidC/Oxa/ALB_C"/>
</dbReference>
<accession>A0AAJ5EGC6</accession>
<comment type="similarity">
    <text evidence="12">Belongs to the OXA1/ALB3/YidC family. Type 2 subfamily.</text>
</comment>
<feature type="transmembrane region" description="Helical" evidence="12">
    <location>
        <begin position="42"/>
        <end position="63"/>
    </location>
</feature>
<dbReference type="InterPro" id="IPR023060">
    <property type="entry name" value="YidC/YidC1/YidC2_Firmicutes"/>
</dbReference>
<feature type="domain" description="Membrane insertase YidC/Oxa/ALB C-terminal" evidence="14">
    <location>
        <begin position="46"/>
        <end position="228"/>
    </location>
</feature>
<dbReference type="Proteomes" id="UP000296883">
    <property type="component" value="Chromosome"/>
</dbReference>
<keyword evidence="6 12" id="KW-0653">Protein transport</keyword>
<reference evidence="15 17" key="2">
    <citation type="journal article" date="2020" name="Int. J. Syst. Evol. Microbiol.">
        <title>Vagococcus xieshaowenii sp. nov., isolated from snow finch (Montifringilla taczanowskii) cloacal content.</title>
        <authorList>
            <person name="Ge Y."/>
            <person name="Yang J."/>
            <person name="Lai X.H."/>
            <person name="Zhang G."/>
            <person name="Jin D."/>
            <person name="Lu S."/>
            <person name="Wang B."/>
            <person name="Huang Y."/>
            <person name="Huang Y."/>
            <person name="Ren Z."/>
            <person name="Zhang X."/>
            <person name="Xu J."/>
        </authorList>
    </citation>
    <scope>NUCLEOTIDE SEQUENCE [LARGE SCALE GENOMIC DNA]</scope>
    <source>
        <strain evidence="17">personal::cf-49</strain>
        <strain evidence="15">Personal::cf-49</strain>
    </source>
</reference>
<reference evidence="16 18" key="1">
    <citation type="submission" date="2019-03" db="EMBL/GenBank/DDBJ databases">
        <title>Vagococcus sp. was isolated fron gut of Carduelis flavirostris.</title>
        <authorList>
            <person name="Ge Y."/>
        </authorList>
    </citation>
    <scope>NUCLEOTIDE SEQUENCE [LARGE SCALE GENOMIC DNA]</scope>
    <source>
        <strain evidence="16 18">CF-210</strain>
    </source>
</reference>
<dbReference type="InterPro" id="IPR001708">
    <property type="entry name" value="YidC/ALB3/OXA1/COX18"/>
</dbReference>
<keyword evidence="5 12" id="KW-0732">Signal</keyword>
<keyword evidence="7 12" id="KW-1133">Transmembrane helix</keyword>
<feature type="transmembrane region" description="Helical" evidence="12">
    <location>
        <begin position="158"/>
        <end position="176"/>
    </location>
</feature>
<name>A0AAJ5EGC6_9ENTE</name>
<feature type="coiled-coil region" evidence="13">
    <location>
        <begin position="232"/>
        <end position="259"/>
    </location>
</feature>
<gene>
    <name evidence="12" type="primary">yidC</name>
    <name evidence="16" type="ORF">E4031_03415</name>
    <name evidence="15" type="ORF">E4Z98_00115</name>
</gene>
<evidence type="ECO:0000259" key="14">
    <source>
        <dbReference type="Pfam" id="PF02096"/>
    </source>
</evidence>
<evidence type="ECO:0000313" key="18">
    <source>
        <dbReference type="Proteomes" id="UP000297725"/>
    </source>
</evidence>
<dbReference type="PANTHER" id="PTHR12428:SF65">
    <property type="entry name" value="CYTOCHROME C OXIDASE ASSEMBLY PROTEIN COX18, MITOCHONDRIAL"/>
    <property type="match status" value="1"/>
</dbReference>
<dbReference type="Pfam" id="PF02096">
    <property type="entry name" value="60KD_IMP"/>
    <property type="match status" value="1"/>
</dbReference>
<keyword evidence="10 12" id="KW-0143">Chaperone</keyword>
<keyword evidence="2 12" id="KW-0813">Transport</keyword>
<evidence type="ECO:0000256" key="10">
    <source>
        <dbReference type="ARBA" id="ARBA00023186"/>
    </source>
</evidence>
<feature type="transmembrane region" description="Helical" evidence="12">
    <location>
        <begin position="188"/>
        <end position="214"/>
    </location>
</feature>
<comment type="caution">
    <text evidence="12">Lacks conserved residue(s) required for the propagation of feature annotation.</text>
</comment>
<dbReference type="CDD" id="cd20070">
    <property type="entry name" value="5TM_YidC_Alb3"/>
    <property type="match status" value="1"/>
</dbReference>
<evidence type="ECO:0000313" key="16">
    <source>
        <dbReference type="EMBL" id="TFZ42449.1"/>
    </source>
</evidence>
<evidence type="ECO:0000256" key="11">
    <source>
        <dbReference type="ARBA" id="ARBA00023288"/>
    </source>
</evidence>
<comment type="subcellular location">
    <subcellularLocation>
        <location evidence="1 12">Cell membrane</location>
        <topology evidence="1 12">Multi-pass membrane protein</topology>
    </subcellularLocation>
</comment>
<comment type="function">
    <text evidence="12">Required for the insertion and/or proper folding and/or complex formation of integral membrane proteins into the membrane. Involved in integration of membrane proteins that insert both dependently and independently of the Sec translocase complex, as well as at least some lipoproteins.</text>
</comment>
<evidence type="ECO:0000256" key="4">
    <source>
        <dbReference type="ARBA" id="ARBA00022692"/>
    </source>
</evidence>
<keyword evidence="8 12" id="KW-0472">Membrane</keyword>
<evidence type="ECO:0000313" key="17">
    <source>
        <dbReference type="Proteomes" id="UP000296883"/>
    </source>
</evidence>
<keyword evidence="13" id="KW-0175">Coiled coil</keyword>
<keyword evidence="11" id="KW-0449">Lipoprotein</keyword>
<dbReference type="AlphaFoldDB" id="A0AAJ5EGC6"/>
<evidence type="ECO:0000256" key="3">
    <source>
        <dbReference type="ARBA" id="ARBA00022475"/>
    </source>
</evidence>
<dbReference type="InterPro" id="IPR047196">
    <property type="entry name" value="YidC_ALB_C"/>
</dbReference>